<dbReference type="SUPFAM" id="SSF54368">
    <property type="entry name" value="Glutamine synthetase, N-terminal domain"/>
    <property type="match status" value="1"/>
</dbReference>
<keyword evidence="2" id="KW-0436">Ligase</keyword>
<comment type="caution">
    <text evidence="7">The sequence shown here is derived from an EMBL/GenBank/DDBJ whole genome shotgun (WGS) entry which is preliminary data.</text>
</comment>
<keyword evidence="8" id="KW-1185">Reference proteome</keyword>
<dbReference type="Pfam" id="PF00120">
    <property type="entry name" value="Gln-synt_C"/>
    <property type="match status" value="1"/>
</dbReference>
<organism evidence="7 8">
    <name type="scientific">Pseudomaricurvus hydrocarbonicus</name>
    <dbReference type="NCBI Taxonomy" id="1470433"/>
    <lineage>
        <taxon>Bacteria</taxon>
        <taxon>Pseudomonadati</taxon>
        <taxon>Pseudomonadota</taxon>
        <taxon>Gammaproteobacteria</taxon>
        <taxon>Cellvibrionales</taxon>
        <taxon>Cellvibrionaceae</taxon>
        <taxon>Pseudomaricurvus</taxon>
    </lineage>
</organism>
<dbReference type="PANTHER" id="PTHR43785">
    <property type="entry name" value="GAMMA-GLUTAMYLPUTRESCINE SYNTHETASE"/>
    <property type="match status" value="1"/>
</dbReference>
<dbReference type="PROSITE" id="PS51987">
    <property type="entry name" value="GS_CATALYTIC"/>
    <property type="match status" value="1"/>
</dbReference>
<evidence type="ECO:0000313" key="8">
    <source>
        <dbReference type="Proteomes" id="UP000787472"/>
    </source>
</evidence>
<dbReference type="InterPro" id="IPR027303">
    <property type="entry name" value="Gln_synth_gly_rich_site"/>
</dbReference>
<dbReference type="Proteomes" id="UP000787472">
    <property type="component" value="Unassembled WGS sequence"/>
</dbReference>
<dbReference type="Gene3D" id="3.30.590.10">
    <property type="entry name" value="Glutamine synthetase/guanido kinase, catalytic domain"/>
    <property type="match status" value="1"/>
</dbReference>
<name>A0A9E5JT38_9GAMM</name>
<evidence type="ECO:0000256" key="5">
    <source>
        <dbReference type="RuleBase" id="RU000384"/>
    </source>
</evidence>
<feature type="domain" description="GS catalytic" evidence="6">
    <location>
        <begin position="112"/>
        <end position="443"/>
    </location>
</feature>
<gene>
    <name evidence="7" type="ORF">G8770_05875</name>
</gene>
<dbReference type="GO" id="GO:0006542">
    <property type="term" value="P:glutamine biosynthetic process"/>
    <property type="evidence" value="ECO:0007669"/>
    <property type="project" value="InterPro"/>
</dbReference>
<evidence type="ECO:0000313" key="7">
    <source>
        <dbReference type="EMBL" id="NHO65068.1"/>
    </source>
</evidence>
<accession>A0A9E5JT38</accession>
<reference evidence="7" key="1">
    <citation type="submission" date="2020-03" db="EMBL/GenBank/DDBJ databases">
        <authorList>
            <person name="Guo F."/>
        </authorList>
    </citation>
    <scope>NUCLEOTIDE SEQUENCE</scope>
    <source>
        <strain evidence="7">JCM 30134</strain>
    </source>
</reference>
<evidence type="ECO:0000256" key="3">
    <source>
        <dbReference type="ARBA" id="ARBA00022842"/>
    </source>
</evidence>
<dbReference type="SUPFAM" id="SSF55931">
    <property type="entry name" value="Glutamine synthetase/guanido kinase"/>
    <property type="match status" value="1"/>
</dbReference>
<dbReference type="InterPro" id="IPR008146">
    <property type="entry name" value="Gln_synth_cat_dom"/>
</dbReference>
<comment type="cofactor">
    <cofactor evidence="1">
        <name>Mg(2+)</name>
        <dbReference type="ChEBI" id="CHEBI:18420"/>
    </cofactor>
</comment>
<keyword evidence="3" id="KW-0460">Magnesium</keyword>
<evidence type="ECO:0000256" key="4">
    <source>
        <dbReference type="PROSITE-ProRule" id="PRU01331"/>
    </source>
</evidence>
<evidence type="ECO:0000256" key="1">
    <source>
        <dbReference type="ARBA" id="ARBA00001946"/>
    </source>
</evidence>
<dbReference type="InterPro" id="IPR036651">
    <property type="entry name" value="Gln_synt_N_sf"/>
</dbReference>
<dbReference type="GO" id="GO:0006598">
    <property type="term" value="P:polyamine catabolic process"/>
    <property type="evidence" value="ECO:0007669"/>
    <property type="project" value="TreeGrafter"/>
</dbReference>
<evidence type="ECO:0000256" key="2">
    <source>
        <dbReference type="ARBA" id="ARBA00022598"/>
    </source>
</evidence>
<dbReference type="SMART" id="SM01230">
    <property type="entry name" value="Gln-synt_C"/>
    <property type="match status" value="1"/>
</dbReference>
<dbReference type="EMBL" id="JAAONZ010000003">
    <property type="protein sequence ID" value="NHO65068.1"/>
    <property type="molecule type" value="Genomic_DNA"/>
</dbReference>
<proteinExistence type="inferred from homology"/>
<protein>
    <submittedName>
        <fullName evidence="7">Glutamine synthetase</fullName>
    </submittedName>
</protein>
<dbReference type="AlphaFoldDB" id="A0A9E5JT38"/>
<dbReference type="GO" id="GO:0004356">
    <property type="term" value="F:glutamine synthetase activity"/>
    <property type="evidence" value="ECO:0007669"/>
    <property type="project" value="InterPro"/>
</dbReference>
<dbReference type="PANTHER" id="PTHR43785:SF12">
    <property type="entry name" value="TYPE-1 GLUTAMINE SYNTHETASE 2"/>
    <property type="match status" value="1"/>
</dbReference>
<dbReference type="PROSITE" id="PS00181">
    <property type="entry name" value="GLNA_ATP"/>
    <property type="match status" value="1"/>
</dbReference>
<dbReference type="InterPro" id="IPR014746">
    <property type="entry name" value="Gln_synth/guanido_kin_cat_dom"/>
</dbReference>
<sequence>MDTVKHFLDSHPDMELFEVLLPDLNGNLRGKWLAPSKLSKALQGKLKLPLSTLAFDVWGRDSEACVFDSGDADGIALLDLATLAEVPWLDRSTGQVLMSLRQVDGQMCGFDGRHLLDTLVRRLSDLGLTAVLACEIEFNLFAESLAEGTPQLTDQTPGAQVIAGNTYGIEAMQEASDVMHAINDACRQQGLPVDTLIKEAGPSQYEINLYHQADALKAADQAVMLKRLIKGVARQHGYRASFMAKPFGDAPGNGMHVHCSLLNAEGDNVFNDGTELGTPLLRQAIAGCLQSMSDAMLLFAPHLNSYRRFQKSSHAPLSATWGYENRTVAIRVPADAPQATRIEHRVAGADANPYLVVAAILGGMLLGIERQLEAPEPVTGNGYAQDADLLPAYWPEAQQRFLSSAFIRDYFGEEFQTVFGSIKQQELDEFNRHVSTLEYEACL</sequence>
<evidence type="ECO:0000259" key="6">
    <source>
        <dbReference type="PROSITE" id="PS51987"/>
    </source>
</evidence>
<comment type="similarity">
    <text evidence="4 5">Belongs to the glutamine synthetase family.</text>
</comment>